<dbReference type="Pfam" id="PF00702">
    <property type="entry name" value="Hydrolase"/>
    <property type="match status" value="1"/>
</dbReference>
<dbReference type="InterPro" id="IPR023198">
    <property type="entry name" value="PGP-like_dom2"/>
</dbReference>
<evidence type="ECO:0000313" key="3">
    <source>
        <dbReference type="EMBL" id="CAG9621568.1"/>
    </source>
</evidence>
<protein>
    <submittedName>
        <fullName evidence="3">Phosphoglycolate phosphatase</fullName>
        <ecNumber evidence="3">3.1.3.18</ecNumber>
    </submittedName>
</protein>
<sequence>MQAVIFDMDGTLFQTESILESSLDDTFTYLRSKGLWEEECPTPIDTYRNIMGVPLPVVWETLLPESTEIVRIDANKIFHEKLIVNIKKGNGALYPHVEKALATLKQQNLDIYIASNGQIPYLAAIVEHYHLDRWVKETWSIEQVESLSKTDMVKQIMMKHGITTGAVVGDRLSDIIAAKENGLLAIGCRFDFAQDDELVQADVVIDKMEELEGVLIDRYTYLGH</sequence>
<gene>
    <name evidence="3" type="primary">gph_2</name>
    <name evidence="3" type="ORF">BACCIP111883_02341</name>
</gene>
<dbReference type="Gene3D" id="1.10.150.240">
    <property type="entry name" value="Putative phosphatase, domain 2"/>
    <property type="match status" value="1"/>
</dbReference>
<comment type="caution">
    <text evidence="3">The sequence shown here is derived from an EMBL/GenBank/DDBJ whole genome shotgun (WGS) entry which is preliminary data.</text>
</comment>
<keyword evidence="2" id="KW-0460">Magnesium</keyword>
<evidence type="ECO:0000256" key="1">
    <source>
        <dbReference type="ARBA" id="ARBA00022801"/>
    </source>
</evidence>
<dbReference type="Gene3D" id="3.40.50.1000">
    <property type="entry name" value="HAD superfamily/HAD-like"/>
    <property type="match status" value="1"/>
</dbReference>
<dbReference type="Proteomes" id="UP000789833">
    <property type="component" value="Unassembled WGS sequence"/>
</dbReference>
<dbReference type="SFLD" id="SFLDS00003">
    <property type="entry name" value="Haloacid_Dehalogenase"/>
    <property type="match status" value="1"/>
</dbReference>
<proteinExistence type="predicted"/>
<dbReference type="SUPFAM" id="SSF56784">
    <property type="entry name" value="HAD-like"/>
    <property type="match status" value="1"/>
</dbReference>
<dbReference type="PANTHER" id="PTHR43434">
    <property type="entry name" value="PHOSPHOGLYCOLATE PHOSPHATASE"/>
    <property type="match status" value="1"/>
</dbReference>
<dbReference type="EMBL" id="CAKJTJ010000011">
    <property type="protein sequence ID" value="CAG9621568.1"/>
    <property type="molecule type" value="Genomic_DNA"/>
</dbReference>
<keyword evidence="4" id="KW-1185">Reference proteome</keyword>
<reference evidence="3 4" key="1">
    <citation type="submission" date="2021-10" db="EMBL/GenBank/DDBJ databases">
        <authorList>
            <person name="Criscuolo A."/>
        </authorList>
    </citation>
    <scope>NUCLEOTIDE SEQUENCE [LARGE SCALE GENOMIC DNA]</scope>
    <source>
        <strain evidence="4">CIP 111883</strain>
    </source>
</reference>
<organism evidence="3 4">
    <name type="scientific">Sutcliffiella rhizosphaerae</name>
    <dbReference type="NCBI Taxonomy" id="2880967"/>
    <lineage>
        <taxon>Bacteria</taxon>
        <taxon>Bacillati</taxon>
        <taxon>Bacillota</taxon>
        <taxon>Bacilli</taxon>
        <taxon>Bacillales</taxon>
        <taxon>Bacillaceae</taxon>
        <taxon>Sutcliffiella</taxon>
    </lineage>
</organism>
<dbReference type="InterPro" id="IPR050155">
    <property type="entry name" value="HAD-like_hydrolase_sf"/>
</dbReference>
<accession>A0ABN8A8W8</accession>
<dbReference type="EC" id="3.1.3.18" evidence="3"/>
<dbReference type="SFLD" id="SFLDG01129">
    <property type="entry name" value="C1.5:_HAD__Beta-PGM__Phosphata"/>
    <property type="match status" value="1"/>
</dbReference>
<dbReference type="InterPro" id="IPR036412">
    <property type="entry name" value="HAD-like_sf"/>
</dbReference>
<dbReference type="GO" id="GO:0008967">
    <property type="term" value="F:phosphoglycolate phosphatase activity"/>
    <property type="evidence" value="ECO:0007669"/>
    <property type="project" value="UniProtKB-EC"/>
</dbReference>
<name>A0ABN8A8W8_9BACI</name>
<keyword evidence="1 3" id="KW-0378">Hydrolase</keyword>
<evidence type="ECO:0000256" key="2">
    <source>
        <dbReference type="ARBA" id="ARBA00022842"/>
    </source>
</evidence>
<dbReference type="InterPro" id="IPR023214">
    <property type="entry name" value="HAD_sf"/>
</dbReference>
<dbReference type="PANTHER" id="PTHR43434:SF1">
    <property type="entry name" value="PHOSPHOGLYCOLATE PHOSPHATASE"/>
    <property type="match status" value="1"/>
</dbReference>
<evidence type="ECO:0000313" key="4">
    <source>
        <dbReference type="Proteomes" id="UP000789833"/>
    </source>
</evidence>